<comment type="caution">
    <text evidence="4">The sequence shown here is derived from an EMBL/GenBank/DDBJ whole genome shotgun (WGS) entry which is preliminary data.</text>
</comment>
<protein>
    <submittedName>
        <fullName evidence="4">Universal stress protein</fullName>
    </submittedName>
</protein>
<dbReference type="Gene3D" id="3.40.50.620">
    <property type="entry name" value="HUPs"/>
    <property type="match status" value="2"/>
</dbReference>
<evidence type="ECO:0000259" key="3">
    <source>
        <dbReference type="Pfam" id="PF00582"/>
    </source>
</evidence>
<organism evidence="4 5">
    <name type="scientific">Klenkia terrae</name>
    <dbReference type="NCBI Taxonomy" id="1052259"/>
    <lineage>
        <taxon>Bacteria</taxon>
        <taxon>Bacillati</taxon>
        <taxon>Actinomycetota</taxon>
        <taxon>Actinomycetes</taxon>
        <taxon>Geodermatophilales</taxon>
        <taxon>Geodermatophilaceae</taxon>
        <taxon>Klenkia</taxon>
    </lineage>
</organism>
<feature type="compositionally biased region" description="Basic and acidic residues" evidence="2">
    <location>
        <begin position="297"/>
        <end position="306"/>
    </location>
</feature>
<reference evidence="4 5" key="1">
    <citation type="submission" date="2024-03" db="EMBL/GenBank/DDBJ databases">
        <title>Draft genome sequence of Klenkia terrae.</title>
        <authorList>
            <person name="Duangmal K."/>
            <person name="Chantavorakit T."/>
        </authorList>
    </citation>
    <scope>NUCLEOTIDE SEQUENCE [LARGE SCALE GENOMIC DNA]</scope>
    <source>
        <strain evidence="4 5">JCM 17786</strain>
    </source>
</reference>
<dbReference type="CDD" id="cd00293">
    <property type="entry name" value="USP-like"/>
    <property type="match status" value="1"/>
</dbReference>
<dbReference type="PANTHER" id="PTHR46268">
    <property type="entry name" value="STRESS RESPONSE PROTEIN NHAX"/>
    <property type="match status" value="1"/>
</dbReference>
<dbReference type="EMBL" id="JBAPLV010000030">
    <property type="protein sequence ID" value="MEI4280859.1"/>
    <property type="molecule type" value="Genomic_DNA"/>
</dbReference>
<evidence type="ECO:0000313" key="5">
    <source>
        <dbReference type="Proteomes" id="UP001373496"/>
    </source>
</evidence>
<dbReference type="SUPFAM" id="SSF52402">
    <property type="entry name" value="Adenine nucleotide alpha hydrolases-like"/>
    <property type="match status" value="2"/>
</dbReference>
<dbReference type="PANTHER" id="PTHR46268:SF6">
    <property type="entry name" value="UNIVERSAL STRESS PROTEIN UP12"/>
    <property type="match status" value="1"/>
</dbReference>
<evidence type="ECO:0000256" key="1">
    <source>
        <dbReference type="ARBA" id="ARBA00008791"/>
    </source>
</evidence>
<accession>A0ABU8EDB4</accession>
<keyword evidence="5" id="KW-1185">Reference proteome</keyword>
<dbReference type="Proteomes" id="UP001373496">
    <property type="component" value="Unassembled WGS sequence"/>
</dbReference>
<sequence>MDNIAPPVVVAVDHSPQAVPASRAAAREAARLGRGLRMVHVEHPVRPGWFTSSRAAHDVHELHRRAAEDLLQRATRAVGDLLPASSVQTAVRSGHVAEVLVEESVGASSLVLGGRSGDRIAGPGATAARVVAHAACPVLVLPDEDTAVLVEGRSVVVGVAGRPGEAAVLRAAFEQADARGGDLVVVHSWVEPALEPTYRAIGPLIDWASVRDEEQRLLSEALAGQAGTWPDVTVRPALVRARQVPALRSMASTAELLVVGHRHRGPVTGLGSTTRGLLHHAPCPVLVVPLPAVGRGDGPRAPEDHPGASVTMHTAGR</sequence>
<dbReference type="InterPro" id="IPR006016">
    <property type="entry name" value="UspA"/>
</dbReference>
<feature type="domain" description="UspA" evidence="3">
    <location>
        <begin position="153"/>
        <end position="289"/>
    </location>
</feature>
<dbReference type="PRINTS" id="PR01438">
    <property type="entry name" value="UNVRSLSTRESS"/>
</dbReference>
<name>A0ABU8EDB4_9ACTN</name>
<evidence type="ECO:0000256" key="2">
    <source>
        <dbReference type="SAM" id="MobiDB-lite"/>
    </source>
</evidence>
<dbReference type="InterPro" id="IPR006015">
    <property type="entry name" value="Universal_stress_UspA"/>
</dbReference>
<gene>
    <name evidence="4" type="ORF">UXQ13_20455</name>
</gene>
<feature type="domain" description="UspA" evidence="3">
    <location>
        <begin position="8"/>
        <end position="142"/>
    </location>
</feature>
<dbReference type="Pfam" id="PF00582">
    <property type="entry name" value="Usp"/>
    <property type="match status" value="2"/>
</dbReference>
<evidence type="ECO:0000313" key="4">
    <source>
        <dbReference type="EMBL" id="MEI4280859.1"/>
    </source>
</evidence>
<comment type="similarity">
    <text evidence="1">Belongs to the universal stress protein A family.</text>
</comment>
<dbReference type="InterPro" id="IPR014729">
    <property type="entry name" value="Rossmann-like_a/b/a_fold"/>
</dbReference>
<proteinExistence type="inferred from homology"/>
<dbReference type="RefSeq" id="WP_225235684.1">
    <property type="nucleotide sequence ID" value="NZ_JBAPLV010000030.1"/>
</dbReference>
<feature type="region of interest" description="Disordered" evidence="2">
    <location>
        <begin position="294"/>
        <end position="317"/>
    </location>
</feature>